<dbReference type="RefSeq" id="XP_005769125.1">
    <property type="nucleotide sequence ID" value="XM_005769068.1"/>
</dbReference>
<proteinExistence type="predicted"/>
<accession>R1E0X7</accession>
<feature type="non-terminal residue" evidence="2">
    <location>
        <position position="76"/>
    </location>
</feature>
<feature type="non-terminal residue" evidence="2">
    <location>
        <position position="1"/>
    </location>
</feature>
<reference evidence="2" key="1">
    <citation type="submission" date="2012-07" db="EMBL/GenBank/DDBJ databases">
        <title>Genome variability drives Emilianias global distribution.</title>
        <authorList>
            <consortium name="DOE Joint Genome Institute"/>
            <person name="Read B."/>
            <person name="Kegel J."/>
            <person name="Klute M."/>
            <person name="Kuo A."/>
            <person name="Lefebvre S.C."/>
            <person name="Maumus F."/>
            <person name="Mayer C."/>
            <person name="Miller J."/>
            <person name="Allen A."/>
            <person name="Bidle K."/>
            <person name="Borodovsky M."/>
            <person name="Bowler C."/>
            <person name="Brownlee C."/>
            <person name="Claverie J.-M."/>
            <person name="Cock M."/>
            <person name="De Vargas C."/>
            <person name="Elias M."/>
            <person name="Frickenhaus S."/>
            <person name="Gladyshev V.N."/>
            <person name="Gonzalez K."/>
            <person name="Guda C."/>
            <person name="Hadaegh A."/>
            <person name="Herman E."/>
            <person name="Iglesias-Rodriguez D."/>
            <person name="Jones B."/>
            <person name="Lawson T."/>
            <person name="Leese F."/>
            <person name="Lin Y.-C."/>
            <person name="Lindquist E."/>
            <person name="Lobanov A."/>
            <person name="Lucas S."/>
            <person name="Malik S.-H.B."/>
            <person name="Marsh M.E."/>
            <person name="Mock T."/>
            <person name="Monier A."/>
            <person name="Moreau H."/>
            <person name="Mueller-Roeber B."/>
            <person name="Napier J."/>
            <person name="Ogata H."/>
            <person name="Parker M."/>
            <person name="Probert I."/>
            <person name="Quesneville H."/>
            <person name="Raines C."/>
            <person name="Rensing S."/>
            <person name="Riano-Pachon D.M."/>
            <person name="Richier S."/>
            <person name="Rokitta S."/>
            <person name="Salamov A."/>
            <person name="Sarno A.F."/>
            <person name="Schmutz J."/>
            <person name="Schroeder D."/>
            <person name="Shiraiwa Y."/>
            <person name="Soanes D.M."/>
            <person name="Valentin K."/>
            <person name="Van Der Giezen M."/>
            <person name="Van Der Peer Y."/>
            <person name="Vardi A."/>
            <person name="Verret F."/>
            <person name="Von Dassow P."/>
            <person name="Wheeler G."/>
            <person name="Williams B."/>
            <person name="Wilson W."/>
            <person name="Wolfe G."/>
            <person name="Wurch L.L."/>
            <person name="Young J."/>
            <person name="Dacks J.B."/>
            <person name="Delwiche C.F."/>
            <person name="Dyhrman S."/>
            <person name="Glockner G."/>
            <person name="John U."/>
            <person name="Richards T."/>
            <person name="Worden A.Z."/>
            <person name="Zhang X."/>
            <person name="Grigoriev I.V."/>
        </authorList>
    </citation>
    <scope>NUCLEOTIDE SEQUENCE</scope>
    <source>
        <strain evidence="2">CCMP1516</strain>
    </source>
</reference>
<evidence type="ECO:0000256" key="1">
    <source>
        <dbReference type="SAM" id="MobiDB-lite"/>
    </source>
</evidence>
<dbReference type="HOGENOM" id="CLU_2678592_0_0_1"/>
<dbReference type="GeneID" id="17262838"/>
<dbReference type="AlphaFoldDB" id="R1E0X7"/>
<organism evidence="2">
    <name type="scientific">Emiliania huxleyi</name>
    <name type="common">Coccolithophore</name>
    <name type="synonym">Pontosphaera huxleyi</name>
    <dbReference type="NCBI Taxonomy" id="2903"/>
    <lineage>
        <taxon>Eukaryota</taxon>
        <taxon>Haptista</taxon>
        <taxon>Haptophyta</taxon>
        <taxon>Prymnesiophyceae</taxon>
        <taxon>Isochrysidales</taxon>
        <taxon>Noelaerhabdaceae</taxon>
        <taxon>Emiliania</taxon>
    </lineage>
</organism>
<gene>
    <name evidence="2" type="ORF">EMIHUDRAFT_370245</name>
</gene>
<name>R1E0X7_EMIHU</name>
<feature type="region of interest" description="Disordered" evidence="1">
    <location>
        <begin position="57"/>
        <end position="76"/>
    </location>
</feature>
<dbReference type="KEGG" id="ehx:EMIHUDRAFT_370245"/>
<dbReference type="EMBL" id="KB866699">
    <property type="protein sequence ID" value="EOD16696.1"/>
    <property type="molecule type" value="Genomic_DNA"/>
</dbReference>
<protein>
    <submittedName>
        <fullName evidence="2">Uncharacterized protein</fullName>
    </submittedName>
</protein>
<sequence length="76" mass="8257">RLCSTAGPGVRGRVPGSERRRIDHAARPVCVRCVSALTLPGGTADRAGGGHVWGRRAHHRVGSAERWGRPRRARRT</sequence>
<evidence type="ECO:0000313" key="2">
    <source>
        <dbReference type="EMBL" id="EOD16696.1"/>
    </source>
</evidence>